<feature type="chain" id="PRO_5046027368" description="AB hydrolase-1 domain-containing protein" evidence="3">
    <location>
        <begin position="23"/>
        <end position="474"/>
    </location>
</feature>
<feature type="signal peptide" evidence="3">
    <location>
        <begin position="1"/>
        <end position="22"/>
    </location>
</feature>
<dbReference type="EMBL" id="CAXLJM020000086">
    <property type="protein sequence ID" value="CAL8131347.1"/>
    <property type="molecule type" value="Genomic_DNA"/>
</dbReference>
<evidence type="ECO:0000313" key="5">
    <source>
        <dbReference type="EMBL" id="CAL8131347.1"/>
    </source>
</evidence>
<evidence type="ECO:0000256" key="2">
    <source>
        <dbReference type="ARBA" id="ARBA00023098"/>
    </source>
</evidence>
<accession>A0ABP1RN93</accession>
<reference evidence="5 6" key="1">
    <citation type="submission" date="2024-08" db="EMBL/GenBank/DDBJ databases">
        <authorList>
            <person name="Cucini C."/>
            <person name="Frati F."/>
        </authorList>
    </citation>
    <scope>NUCLEOTIDE SEQUENCE [LARGE SCALE GENOMIC DNA]</scope>
</reference>
<keyword evidence="1" id="KW-0442">Lipid degradation</keyword>
<feature type="domain" description="AB hydrolase-1" evidence="4">
    <location>
        <begin position="119"/>
        <end position="413"/>
    </location>
</feature>
<evidence type="ECO:0000259" key="4">
    <source>
        <dbReference type="Pfam" id="PF00561"/>
    </source>
</evidence>
<keyword evidence="2" id="KW-0443">Lipid metabolism</keyword>
<keyword evidence="3" id="KW-0732">Signal</keyword>
<dbReference type="Gene3D" id="3.40.50.1820">
    <property type="entry name" value="alpha/beta hydrolase"/>
    <property type="match status" value="1"/>
</dbReference>
<keyword evidence="6" id="KW-1185">Reference proteome</keyword>
<comment type="caution">
    <text evidence="5">The sequence shown here is derived from an EMBL/GenBank/DDBJ whole genome shotgun (WGS) entry which is preliminary data.</text>
</comment>
<dbReference type="SUPFAM" id="SSF53474">
    <property type="entry name" value="alpha/beta-Hydrolases"/>
    <property type="match status" value="1"/>
</dbReference>
<sequence length="474" mass="53585">MKIKTKLLWCSSLLLLATLCAQKYFSNFEGFRSSLKQCAPYKPLQLDITFSHRKECLKIVCESQSTAETHINSEDTIDEIKIRGYNASSHTLLTKDGYYLTTHRISGGINSPPRKGKTPVVLYHGHISAGASWIIQPGSRNLAFTLVDAGYDVWLANSRGTSPSQKHISLDANKDIDYWNFDMAHLSTIDLPLMIDQILQETGSEKIYYVCHSMGCAILLAGLSDVPELNDNIEASFLLAPPTHYGSNYNPIFLLFPPILGTLWQDVWIRLMGGRLNTEPWAFTTALGINTKQVCTWSFMRCGICDNLLFALFGADPEQMDYNNLPNIMRKLMDSGAIKPFLHGLQINEACAFPKYDHGSSQNILEYGSSKPPLYNMTGITVPIYVFYGENDNLVSPWDAERLRNAIPEKFLRGFYKVEWPKFNHIDFVVAKDADILVYHKIRHIIQKLEDDNVCNLRQECNSSTKSETNAEVK</sequence>
<organism evidence="5 6">
    <name type="scientific">Orchesella dallaii</name>
    <dbReference type="NCBI Taxonomy" id="48710"/>
    <lineage>
        <taxon>Eukaryota</taxon>
        <taxon>Metazoa</taxon>
        <taxon>Ecdysozoa</taxon>
        <taxon>Arthropoda</taxon>
        <taxon>Hexapoda</taxon>
        <taxon>Collembola</taxon>
        <taxon>Entomobryomorpha</taxon>
        <taxon>Entomobryoidea</taxon>
        <taxon>Orchesellidae</taxon>
        <taxon>Orchesellinae</taxon>
        <taxon>Orchesella</taxon>
    </lineage>
</organism>
<dbReference type="Proteomes" id="UP001642540">
    <property type="component" value="Unassembled WGS sequence"/>
</dbReference>
<name>A0ABP1RN93_9HEXA</name>
<evidence type="ECO:0000256" key="3">
    <source>
        <dbReference type="SAM" id="SignalP"/>
    </source>
</evidence>
<dbReference type="InterPro" id="IPR000073">
    <property type="entry name" value="AB_hydrolase_1"/>
</dbReference>
<gene>
    <name evidence="5" type="ORF">ODALV1_LOCUS24140</name>
</gene>
<proteinExistence type="predicted"/>
<protein>
    <recommendedName>
        <fullName evidence="4">AB hydrolase-1 domain-containing protein</fullName>
    </recommendedName>
</protein>
<evidence type="ECO:0000256" key="1">
    <source>
        <dbReference type="ARBA" id="ARBA00022963"/>
    </source>
</evidence>
<evidence type="ECO:0000313" key="6">
    <source>
        <dbReference type="Proteomes" id="UP001642540"/>
    </source>
</evidence>
<dbReference type="InterPro" id="IPR029058">
    <property type="entry name" value="AB_hydrolase_fold"/>
</dbReference>
<dbReference type="PANTHER" id="PTHR11005">
    <property type="entry name" value="LYSOSOMAL ACID LIPASE-RELATED"/>
    <property type="match status" value="1"/>
</dbReference>
<dbReference type="Pfam" id="PF00561">
    <property type="entry name" value="Abhydrolase_1"/>
    <property type="match status" value="1"/>
</dbReference>